<dbReference type="Proteomes" id="UP001144323">
    <property type="component" value="Unassembled WGS sequence"/>
</dbReference>
<dbReference type="AlphaFoldDB" id="A0A9W6GZU7"/>
<reference evidence="1" key="1">
    <citation type="journal article" date="2023" name="Int. J. Syst. Evol. Microbiol.">
        <title>Methylocystis iwaonis sp. nov., a type II methane-oxidizing bacterium from surface soil of a rice paddy field in Japan, and emended description of the genus Methylocystis (ex Whittenbury et al. 1970) Bowman et al. 1993.</title>
        <authorList>
            <person name="Kaise H."/>
            <person name="Sawadogo J.B."/>
            <person name="Alam M.S."/>
            <person name="Ueno C."/>
            <person name="Dianou D."/>
            <person name="Shinjo R."/>
            <person name="Asakawa S."/>
        </authorList>
    </citation>
    <scope>NUCLEOTIDE SEQUENCE</scope>
    <source>
        <strain evidence="1">LMG27198</strain>
    </source>
</reference>
<keyword evidence="2" id="KW-1185">Reference proteome</keyword>
<gene>
    <name evidence="1" type="ORF">LMG27198_49630</name>
</gene>
<protein>
    <submittedName>
        <fullName evidence="1">Uncharacterized protein</fullName>
    </submittedName>
</protein>
<comment type="caution">
    <text evidence="1">The sequence shown here is derived from an EMBL/GenBank/DDBJ whole genome shotgun (WGS) entry which is preliminary data.</text>
</comment>
<dbReference type="EMBL" id="BSEC01000006">
    <property type="protein sequence ID" value="GLI95971.1"/>
    <property type="molecule type" value="Genomic_DNA"/>
</dbReference>
<dbReference type="RefSeq" id="WP_281807077.1">
    <property type="nucleotide sequence ID" value="NZ_BSEC01000006.1"/>
</dbReference>
<organism evidence="1 2">
    <name type="scientific">Methylocystis echinoides</name>
    <dbReference type="NCBI Taxonomy" id="29468"/>
    <lineage>
        <taxon>Bacteria</taxon>
        <taxon>Pseudomonadati</taxon>
        <taxon>Pseudomonadota</taxon>
        <taxon>Alphaproteobacteria</taxon>
        <taxon>Hyphomicrobiales</taxon>
        <taxon>Methylocystaceae</taxon>
        <taxon>Methylocystis</taxon>
    </lineage>
</organism>
<sequence length="55" mass="5983">MISLVAAWLNQRGLTVAPAIATDLHIGLNLMRQVQLTVPFSWRAGAAELSADKEH</sequence>
<name>A0A9W6GZU7_9HYPH</name>
<evidence type="ECO:0000313" key="2">
    <source>
        <dbReference type="Proteomes" id="UP001144323"/>
    </source>
</evidence>
<proteinExistence type="predicted"/>
<evidence type="ECO:0000313" key="1">
    <source>
        <dbReference type="EMBL" id="GLI95971.1"/>
    </source>
</evidence>
<accession>A0A9W6GZU7</accession>